<dbReference type="SFLD" id="SFLDG00002">
    <property type="entry name" value="C1.7:_P-type_atpase_like"/>
    <property type="match status" value="1"/>
</dbReference>
<evidence type="ECO:0000256" key="7">
    <source>
        <dbReference type="ARBA" id="ARBA00022840"/>
    </source>
</evidence>
<evidence type="ECO:0000313" key="15">
    <source>
        <dbReference type="Proteomes" id="UP000295793"/>
    </source>
</evidence>
<dbReference type="InterPro" id="IPR044492">
    <property type="entry name" value="P_typ_ATPase_HD_dom"/>
</dbReference>
<keyword evidence="7" id="KW-0067">ATP-binding</keyword>
<evidence type="ECO:0000256" key="5">
    <source>
        <dbReference type="ARBA" id="ARBA00022692"/>
    </source>
</evidence>
<dbReference type="Pfam" id="PF00122">
    <property type="entry name" value="E1-E2_ATPase"/>
    <property type="match status" value="1"/>
</dbReference>
<feature type="transmembrane region" description="Helical" evidence="12">
    <location>
        <begin position="87"/>
        <end position="103"/>
    </location>
</feature>
<dbReference type="GO" id="GO:0036376">
    <property type="term" value="P:sodium ion export across plasma membrane"/>
    <property type="evidence" value="ECO:0007669"/>
    <property type="project" value="TreeGrafter"/>
</dbReference>
<accession>A0A4R3IAK1</accession>
<dbReference type="InterPro" id="IPR023299">
    <property type="entry name" value="ATPase_P-typ_cyto_dom_N"/>
</dbReference>
<keyword evidence="4" id="KW-0597">Phosphoprotein</keyword>
<evidence type="ECO:0000256" key="6">
    <source>
        <dbReference type="ARBA" id="ARBA00022741"/>
    </source>
</evidence>
<dbReference type="OrthoDB" id="9814270at2"/>
<dbReference type="SUPFAM" id="SSF81665">
    <property type="entry name" value="Calcium ATPase, transmembrane domain M"/>
    <property type="match status" value="1"/>
</dbReference>
<comment type="similarity">
    <text evidence="2">Belongs to the cation transport ATPase (P-type) (TC 3.A.3) family. Type IIA subfamily.</text>
</comment>
<feature type="transmembrane region" description="Helical" evidence="12">
    <location>
        <begin position="281"/>
        <end position="306"/>
    </location>
</feature>
<dbReference type="Proteomes" id="UP000295793">
    <property type="component" value="Unassembled WGS sequence"/>
</dbReference>
<dbReference type="InterPro" id="IPR050510">
    <property type="entry name" value="Cation_transp_ATPase_P-type"/>
</dbReference>
<evidence type="ECO:0000313" key="14">
    <source>
        <dbReference type="EMBL" id="TCS42519.1"/>
    </source>
</evidence>
<evidence type="ECO:0000256" key="10">
    <source>
        <dbReference type="ARBA" id="ARBA00022989"/>
    </source>
</evidence>
<keyword evidence="11 12" id="KW-0472">Membrane</keyword>
<evidence type="ECO:0000256" key="3">
    <source>
        <dbReference type="ARBA" id="ARBA00022475"/>
    </source>
</evidence>
<protein>
    <submittedName>
        <fullName evidence="14">Calcium-translocating P-type ATPase</fullName>
    </submittedName>
</protein>
<dbReference type="InterPro" id="IPR006068">
    <property type="entry name" value="ATPase_P-typ_cation-transptr_C"/>
</dbReference>
<dbReference type="SUPFAM" id="SSF56784">
    <property type="entry name" value="HAD-like"/>
    <property type="match status" value="1"/>
</dbReference>
<dbReference type="GO" id="GO:0030007">
    <property type="term" value="P:intracellular potassium ion homeostasis"/>
    <property type="evidence" value="ECO:0007669"/>
    <property type="project" value="TreeGrafter"/>
</dbReference>
<dbReference type="PRINTS" id="PR00119">
    <property type="entry name" value="CATATPASE"/>
</dbReference>
<feature type="transmembrane region" description="Helical" evidence="12">
    <location>
        <begin position="726"/>
        <end position="744"/>
    </location>
</feature>
<evidence type="ECO:0000259" key="13">
    <source>
        <dbReference type="SMART" id="SM00831"/>
    </source>
</evidence>
<feature type="transmembrane region" description="Helical" evidence="12">
    <location>
        <begin position="799"/>
        <end position="819"/>
    </location>
</feature>
<dbReference type="GO" id="GO:1990573">
    <property type="term" value="P:potassium ion import across plasma membrane"/>
    <property type="evidence" value="ECO:0007669"/>
    <property type="project" value="TreeGrafter"/>
</dbReference>
<comment type="caution">
    <text evidence="14">The sequence shown here is derived from an EMBL/GenBank/DDBJ whole genome shotgun (WGS) entry which is preliminary data.</text>
</comment>
<feature type="transmembrane region" description="Helical" evidence="12">
    <location>
        <begin position="831"/>
        <end position="855"/>
    </location>
</feature>
<feature type="transmembrane region" description="Helical" evidence="12">
    <location>
        <begin position="251"/>
        <end position="269"/>
    </location>
</feature>
<dbReference type="SMART" id="SM00831">
    <property type="entry name" value="Cation_ATPase_N"/>
    <property type="match status" value="1"/>
</dbReference>
<dbReference type="Gene3D" id="3.40.50.1000">
    <property type="entry name" value="HAD superfamily/HAD-like"/>
    <property type="match status" value="1"/>
</dbReference>
<keyword evidence="15" id="KW-1185">Reference proteome</keyword>
<dbReference type="InterPro" id="IPR008250">
    <property type="entry name" value="ATPase_P-typ_transduc_dom_A_sf"/>
</dbReference>
<feature type="transmembrane region" description="Helical" evidence="12">
    <location>
        <begin position="66"/>
        <end position="81"/>
    </location>
</feature>
<dbReference type="Gene3D" id="1.20.1110.10">
    <property type="entry name" value="Calcium-transporting ATPase, transmembrane domain"/>
    <property type="match status" value="1"/>
</dbReference>
<gene>
    <name evidence="14" type="ORF">BCF53_103180</name>
</gene>
<proteinExistence type="inferred from homology"/>
<evidence type="ECO:0000256" key="2">
    <source>
        <dbReference type="ARBA" id="ARBA00005675"/>
    </source>
</evidence>
<dbReference type="SFLD" id="SFLDS00003">
    <property type="entry name" value="Haloacid_Dehalogenase"/>
    <property type="match status" value="1"/>
</dbReference>
<feature type="transmembrane region" description="Helical" evidence="12">
    <location>
        <begin position="867"/>
        <end position="886"/>
    </location>
</feature>
<dbReference type="PROSITE" id="PS00154">
    <property type="entry name" value="ATPASE_E1_E2"/>
    <property type="match status" value="1"/>
</dbReference>
<keyword evidence="10 12" id="KW-1133">Transmembrane helix</keyword>
<dbReference type="InterPro" id="IPR023214">
    <property type="entry name" value="HAD_sf"/>
</dbReference>
<dbReference type="PRINTS" id="PR00120">
    <property type="entry name" value="HATPASE"/>
</dbReference>
<dbReference type="GO" id="GO:1902600">
    <property type="term" value="P:proton transmembrane transport"/>
    <property type="evidence" value="ECO:0007669"/>
    <property type="project" value="TreeGrafter"/>
</dbReference>
<organism evidence="14 15">
    <name type="scientific">Reinekea marinisedimentorum</name>
    <dbReference type="NCBI Taxonomy" id="230495"/>
    <lineage>
        <taxon>Bacteria</taxon>
        <taxon>Pseudomonadati</taxon>
        <taxon>Pseudomonadota</taxon>
        <taxon>Gammaproteobacteria</taxon>
        <taxon>Oceanospirillales</taxon>
        <taxon>Saccharospirillaceae</taxon>
        <taxon>Reinekea</taxon>
    </lineage>
</organism>
<dbReference type="PANTHER" id="PTHR43294:SF21">
    <property type="entry name" value="CATION TRANSPORTING ATPASE"/>
    <property type="match status" value="1"/>
</dbReference>
<keyword evidence="5 12" id="KW-0812">Transmembrane</keyword>
<evidence type="ECO:0000256" key="9">
    <source>
        <dbReference type="ARBA" id="ARBA00022967"/>
    </source>
</evidence>
<dbReference type="GO" id="GO:0005886">
    <property type="term" value="C:plasma membrane"/>
    <property type="evidence" value="ECO:0007669"/>
    <property type="project" value="UniProtKB-SubCell"/>
</dbReference>
<dbReference type="SUPFAM" id="SSF81653">
    <property type="entry name" value="Calcium ATPase, transduction domain A"/>
    <property type="match status" value="1"/>
</dbReference>
<dbReference type="InterPro" id="IPR036412">
    <property type="entry name" value="HAD-like_sf"/>
</dbReference>
<feature type="transmembrane region" description="Helical" evidence="12">
    <location>
        <begin position="764"/>
        <end position="787"/>
    </location>
</feature>
<comment type="subcellular location">
    <subcellularLocation>
        <location evidence="1">Cell membrane</location>
        <topology evidence="1">Multi-pass membrane protein</topology>
    </subcellularLocation>
</comment>
<dbReference type="NCBIfam" id="TIGR01494">
    <property type="entry name" value="ATPase_P-type"/>
    <property type="match status" value="2"/>
</dbReference>
<dbReference type="InterPro" id="IPR059000">
    <property type="entry name" value="ATPase_P-type_domA"/>
</dbReference>
<keyword evidence="8" id="KW-0460">Magnesium</keyword>
<dbReference type="Pfam" id="PF00690">
    <property type="entry name" value="Cation_ATPase_N"/>
    <property type="match status" value="1"/>
</dbReference>
<evidence type="ECO:0000256" key="4">
    <source>
        <dbReference type="ARBA" id="ARBA00022553"/>
    </source>
</evidence>
<keyword evidence="3" id="KW-1003">Cell membrane</keyword>
<dbReference type="Pfam" id="PF00689">
    <property type="entry name" value="Cation_ATPase_C"/>
    <property type="match status" value="1"/>
</dbReference>
<keyword evidence="6" id="KW-0547">Nucleotide-binding</keyword>
<dbReference type="GO" id="GO:0006883">
    <property type="term" value="P:intracellular sodium ion homeostasis"/>
    <property type="evidence" value="ECO:0007669"/>
    <property type="project" value="TreeGrafter"/>
</dbReference>
<evidence type="ECO:0000256" key="1">
    <source>
        <dbReference type="ARBA" id="ARBA00004651"/>
    </source>
</evidence>
<dbReference type="RefSeq" id="WP_132700434.1">
    <property type="nucleotide sequence ID" value="NZ_SLZR01000003.1"/>
</dbReference>
<sequence length="897" mass="97099">MNQSSNYVSQAHASSIEDVFKAYNTTDAGISSKELADRQQTYGLNALPLPSPTPAWKRFLLQIKNVLIYILLGSAFISLLLQHYIDAGVIALVVVINAIVGFVQEGKAEQALQAIKSMSKTHTLVVRDGSMLSVESSMIFPGDVVVIQAGDRVPADVRLFYCKDFRCDESPLTGESHAVSKQADAIEQAAPLAERTNMAFMGTMVTSGMARGVVCATGVDTQIGQISEMVQHTELPKTPLQIQLEQFAKQLSMGIGIVSVFVLLFGFFVKGYPLQDMFQAAIGILVASIPEGLPAIVTIALAIGVMRMAKQNALVRRLASVEVLGAVDIICSDKTGTLTMNAMTARELIVAGHAFKVTGEGYSPSGTIVDEANESNIPPLAQNSINLACHVALLCNDANIREHEGEWELHGDPTEGALLALAMKHGLVPASVRHDWGKTDELPFDSDRRYMATLHHNPEGSKFLAIKGAPDRLMSFSHFQQGENGPEPLDHDYWHAAITHMAERGMRVMALAYRSVEDSGELSQAMIERDVTLIGLVGISDPPRPEAIASIVDCQSAGIRVKMITGDSPITAGAIGRELGLRAERVVTGSELDAMDADTFAETAEQVDIFARTSPANKLQLVQALRARQHVVSMTGDGVNDAPALRQADIGVAMGKKGTEAAKEASDIVLTDDLFSTIRLAVAEGRTVYDNIVKSIVFVLPTNMAQALVIIIAIFAGRLLPITPAQILWVNMVTAITLALALAFEPPEQGVMERKPRKRMQSLITLPLLGRMLLVGVYSALTVYWLFSHARNAGVDIDQARTIAVNALVTIEAFYLLNCRFLHSHIFHRSFLNGILPTVIALLAIAVFQLLLTYFGLFQAVFGTAPIGLGSWAMIFTAAVPILFIVEVEKLIWRSVS</sequence>
<dbReference type="PANTHER" id="PTHR43294">
    <property type="entry name" value="SODIUM/POTASSIUM-TRANSPORTING ATPASE SUBUNIT ALPHA"/>
    <property type="match status" value="1"/>
</dbReference>
<reference evidence="14 15" key="1">
    <citation type="submission" date="2019-03" db="EMBL/GenBank/DDBJ databases">
        <title>Genomic Encyclopedia of Archaeal and Bacterial Type Strains, Phase II (KMG-II): from individual species to whole genera.</title>
        <authorList>
            <person name="Goeker M."/>
        </authorList>
    </citation>
    <scope>NUCLEOTIDE SEQUENCE [LARGE SCALE GENOMIC DNA]</scope>
    <source>
        <strain evidence="14 15">DSM 15388</strain>
    </source>
</reference>
<dbReference type="Gene3D" id="2.70.150.10">
    <property type="entry name" value="Calcium-transporting ATPase, cytoplasmic transduction domain A"/>
    <property type="match status" value="1"/>
</dbReference>
<dbReference type="InterPro" id="IPR001757">
    <property type="entry name" value="P_typ_ATPase"/>
</dbReference>
<dbReference type="GO" id="GO:0016887">
    <property type="term" value="F:ATP hydrolysis activity"/>
    <property type="evidence" value="ECO:0007669"/>
    <property type="project" value="InterPro"/>
</dbReference>
<dbReference type="GO" id="GO:0005524">
    <property type="term" value="F:ATP binding"/>
    <property type="evidence" value="ECO:0007669"/>
    <property type="project" value="UniProtKB-KW"/>
</dbReference>
<dbReference type="SUPFAM" id="SSF81660">
    <property type="entry name" value="Metal cation-transporting ATPase, ATP-binding domain N"/>
    <property type="match status" value="1"/>
</dbReference>
<keyword evidence="9" id="KW-1278">Translocase</keyword>
<dbReference type="SFLD" id="SFLDF00027">
    <property type="entry name" value="p-type_atpase"/>
    <property type="match status" value="1"/>
</dbReference>
<feature type="domain" description="Cation-transporting P-type ATPase N-terminal" evidence="13">
    <location>
        <begin position="10"/>
        <end position="83"/>
    </location>
</feature>
<evidence type="ECO:0000256" key="11">
    <source>
        <dbReference type="ARBA" id="ARBA00023136"/>
    </source>
</evidence>
<dbReference type="InterPro" id="IPR018303">
    <property type="entry name" value="ATPase_P-typ_P_site"/>
</dbReference>
<feature type="transmembrane region" description="Helical" evidence="12">
    <location>
        <begin position="696"/>
        <end position="720"/>
    </location>
</feature>
<dbReference type="Gene3D" id="3.40.1110.10">
    <property type="entry name" value="Calcium-transporting ATPase, cytoplasmic domain N"/>
    <property type="match status" value="1"/>
</dbReference>
<evidence type="ECO:0000256" key="8">
    <source>
        <dbReference type="ARBA" id="ARBA00022842"/>
    </source>
</evidence>
<dbReference type="InterPro" id="IPR004014">
    <property type="entry name" value="ATPase_P-typ_cation-transptr_N"/>
</dbReference>
<dbReference type="GO" id="GO:0005391">
    <property type="term" value="F:P-type sodium:potassium-exchanging transporter activity"/>
    <property type="evidence" value="ECO:0007669"/>
    <property type="project" value="TreeGrafter"/>
</dbReference>
<dbReference type="FunFam" id="2.70.150.10:FF:000160">
    <property type="entry name" value="Sarcoplasmic/endoplasmic reticulum calcium ATPase 1"/>
    <property type="match status" value="1"/>
</dbReference>
<dbReference type="AlphaFoldDB" id="A0A4R3IAK1"/>
<dbReference type="EMBL" id="SLZR01000003">
    <property type="protein sequence ID" value="TCS42519.1"/>
    <property type="molecule type" value="Genomic_DNA"/>
</dbReference>
<evidence type="ECO:0000256" key="12">
    <source>
        <dbReference type="SAM" id="Phobius"/>
    </source>
</evidence>
<dbReference type="Pfam" id="PF13246">
    <property type="entry name" value="Cation_ATPase"/>
    <property type="match status" value="1"/>
</dbReference>
<name>A0A4R3IAK1_9GAMM</name>
<dbReference type="InterPro" id="IPR023298">
    <property type="entry name" value="ATPase_P-typ_TM_dom_sf"/>
</dbReference>